<dbReference type="AlphaFoldDB" id="A0A6C0EV29"/>
<evidence type="ECO:0000256" key="1">
    <source>
        <dbReference type="SAM" id="Coils"/>
    </source>
</evidence>
<feature type="coiled-coil region" evidence="1">
    <location>
        <begin position="40"/>
        <end position="67"/>
    </location>
</feature>
<proteinExistence type="predicted"/>
<sequence length="282" mass="32120">MSSTAAQYPQYPQYPQYYTPMINVPTMNRLPANGEMAASIELLIVQVSELSRKIDRVESRVNDWVNLGIAERMTIAEKNISSLKTCHNENSAKIHTTEVEIDDLFGYLKEAKEHANDNDKCIDRLSDILSDHSSKLRRAKHRSHGLSKKCAEIGILRRRVSKCEEVNTEFAECFETPLQLRGIISHMSDKVDECDRTITYMMRYGSEVEAGGSCTALDSTIPEYSTFCDGYEESKMGEIAASTLDEYFSNYVDTIPSVSMEENNKENENEDEEEEDDEFEKL</sequence>
<accession>A0A6C0EV29</accession>
<protein>
    <submittedName>
        <fullName evidence="3">Uncharacterized protein</fullName>
    </submittedName>
</protein>
<dbReference type="Gene3D" id="1.20.5.170">
    <property type="match status" value="1"/>
</dbReference>
<feature type="region of interest" description="Disordered" evidence="2">
    <location>
        <begin position="258"/>
        <end position="282"/>
    </location>
</feature>
<evidence type="ECO:0000313" key="3">
    <source>
        <dbReference type="EMBL" id="QHT33034.1"/>
    </source>
</evidence>
<name>A0A6C0EV29_9ZZZZ</name>
<keyword evidence="1" id="KW-0175">Coiled coil</keyword>
<feature type="compositionally biased region" description="Acidic residues" evidence="2">
    <location>
        <begin position="268"/>
        <end position="282"/>
    </location>
</feature>
<reference evidence="3" key="1">
    <citation type="journal article" date="2020" name="Nature">
        <title>Giant virus diversity and host interactions through global metagenomics.</title>
        <authorList>
            <person name="Schulz F."/>
            <person name="Roux S."/>
            <person name="Paez-Espino D."/>
            <person name="Jungbluth S."/>
            <person name="Walsh D.A."/>
            <person name="Denef V.J."/>
            <person name="McMahon K.D."/>
            <person name="Konstantinidis K.T."/>
            <person name="Eloe-Fadrosh E.A."/>
            <person name="Kyrpides N.C."/>
            <person name="Woyke T."/>
        </authorList>
    </citation>
    <scope>NUCLEOTIDE SEQUENCE</scope>
    <source>
        <strain evidence="3">GVMAG-M-3300009161-34</strain>
    </source>
</reference>
<organism evidence="3">
    <name type="scientific">viral metagenome</name>
    <dbReference type="NCBI Taxonomy" id="1070528"/>
    <lineage>
        <taxon>unclassified sequences</taxon>
        <taxon>metagenomes</taxon>
        <taxon>organismal metagenomes</taxon>
    </lineage>
</organism>
<evidence type="ECO:0000256" key="2">
    <source>
        <dbReference type="SAM" id="MobiDB-lite"/>
    </source>
</evidence>
<dbReference type="EMBL" id="MN738957">
    <property type="protein sequence ID" value="QHT33034.1"/>
    <property type="molecule type" value="Genomic_DNA"/>
</dbReference>